<sequence>MHANDERGVGAASERGSVTAEFAAALPAVLLCLALCVAAVQAGAQQAQLVGAAAQAARELGRGDEPTAGGAGAVREVENDGRLVCVRLTAPSGVTGLGGLGISVTARACAMDEEAEG</sequence>
<evidence type="ECO:0000313" key="2">
    <source>
        <dbReference type="EMBL" id="XBM46753.1"/>
    </source>
</evidence>
<dbReference type="NCBIfam" id="NF041390">
    <property type="entry name" value="TadE_Rv3655c"/>
    <property type="match status" value="1"/>
</dbReference>
<reference evidence="2" key="1">
    <citation type="submission" date="2024-05" db="EMBL/GenBank/DDBJ databases">
        <title>The Natural Products Discovery Center: Release of the First 8490 Sequenced Strains for Exploring Actinobacteria Biosynthetic Diversity.</title>
        <authorList>
            <person name="Kalkreuter E."/>
            <person name="Kautsar S.A."/>
            <person name="Yang D."/>
            <person name="Bader C.D."/>
            <person name="Teijaro C.N."/>
            <person name="Fluegel L."/>
            <person name="Davis C.M."/>
            <person name="Simpson J.R."/>
            <person name="Lauterbach L."/>
            <person name="Steele A.D."/>
            <person name="Gui C."/>
            <person name="Meng S."/>
            <person name="Li G."/>
            <person name="Viehrig K."/>
            <person name="Ye F."/>
            <person name="Su P."/>
            <person name="Kiefer A.F."/>
            <person name="Nichols A."/>
            <person name="Cepeda A.J."/>
            <person name="Yan W."/>
            <person name="Fan B."/>
            <person name="Jiang Y."/>
            <person name="Adhikari A."/>
            <person name="Zheng C.-J."/>
            <person name="Schuster L."/>
            <person name="Cowan T.M."/>
            <person name="Smanski M.J."/>
            <person name="Chevrette M.G."/>
            <person name="de Carvalho L.P.S."/>
            <person name="Shen B."/>
        </authorList>
    </citation>
    <scope>NUCLEOTIDE SEQUENCE</scope>
    <source>
        <strain evidence="2">NPDC080035</strain>
    </source>
</reference>
<keyword evidence="1" id="KW-0812">Transmembrane</keyword>
<keyword evidence="1" id="KW-1133">Transmembrane helix</keyword>
<protein>
    <submittedName>
        <fullName evidence="2">TadE family type IV pilus minor pilin</fullName>
    </submittedName>
</protein>
<dbReference type="AlphaFoldDB" id="A0AAU7G9B6"/>
<gene>
    <name evidence="2" type="ORF">AAME72_11710</name>
</gene>
<organism evidence="2">
    <name type="scientific">Leifsonia sp. NPDC080035</name>
    <dbReference type="NCBI Taxonomy" id="3143936"/>
    <lineage>
        <taxon>Bacteria</taxon>
        <taxon>Bacillati</taxon>
        <taxon>Actinomycetota</taxon>
        <taxon>Actinomycetes</taxon>
        <taxon>Micrococcales</taxon>
        <taxon>Microbacteriaceae</taxon>
        <taxon>Leifsonia</taxon>
    </lineage>
</organism>
<evidence type="ECO:0000256" key="1">
    <source>
        <dbReference type="SAM" id="Phobius"/>
    </source>
</evidence>
<proteinExistence type="predicted"/>
<accession>A0AAU7G9B6</accession>
<dbReference type="EMBL" id="CP157390">
    <property type="protein sequence ID" value="XBM46753.1"/>
    <property type="molecule type" value="Genomic_DNA"/>
</dbReference>
<dbReference type="InterPro" id="IPR049790">
    <property type="entry name" value="Rv3655c/TadE"/>
</dbReference>
<feature type="transmembrane region" description="Helical" evidence="1">
    <location>
        <begin position="22"/>
        <end position="40"/>
    </location>
</feature>
<dbReference type="RefSeq" id="WP_348786734.1">
    <property type="nucleotide sequence ID" value="NZ_CP157390.1"/>
</dbReference>
<name>A0AAU7G9B6_9MICO</name>
<keyword evidence="1" id="KW-0472">Membrane</keyword>